<dbReference type="Proteomes" id="UP000237271">
    <property type="component" value="Unassembled WGS sequence"/>
</dbReference>
<feature type="transmembrane region" description="Helical" evidence="2">
    <location>
        <begin position="353"/>
        <end position="371"/>
    </location>
</feature>
<dbReference type="EMBL" id="NCKW01016974">
    <property type="protein sequence ID" value="POM59954.1"/>
    <property type="molecule type" value="Genomic_DNA"/>
</dbReference>
<feature type="transmembrane region" description="Helical" evidence="2">
    <location>
        <begin position="258"/>
        <end position="279"/>
    </location>
</feature>
<feature type="transmembrane region" description="Helical" evidence="2">
    <location>
        <begin position="329"/>
        <end position="348"/>
    </location>
</feature>
<accession>A0A2P4X331</accession>
<protein>
    <recommendedName>
        <fullName evidence="5">Transmembrane protein</fullName>
    </recommendedName>
</protein>
<keyword evidence="4" id="KW-1185">Reference proteome</keyword>
<evidence type="ECO:0000256" key="2">
    <source>
        <dbReference type="SAM" id="Phobius"/>
    </source>
</evidence>
<evidence type="ECO:0000313" key="3">
    <source>
        <dbReference type="EMBL" id="POM59954.1"/>
    </source>
</evidence>
<feature type="compositionally biased region" description="Basic and acidic residues" evidence="1">
    <location>
        <begin position="78"/>
        <end position="91"/>
    </location>
</feature>
<feature type="transmembrane region" description="Helical" evidence="2">
    <location>
        <begin position="198"/>
        <end position="220"/>
    </location>
</feature>
<keyword evidence="2" id="KW-1133">Transmembrane helix</keyword>
<sequence>MLDAISLSEEELGMLFGPASNGTSGNSNLQAFKRNGKLHKLCEFHRERANLNQKKLDRKKRMQRSKASSSCGSVTSDDDSRSLDLQDESPRTVESAVTSSVFVKSEPDLLDPELLLPTSLDEAPLMLGCEELAIFCSLMTFDTNHGAPHFLFRSIMATLLSKVNLALYVLQLFVNAHSSRSIGPMAHRYETLITPAPYAFSIWAFIYTFLAATVVVDCFWPSVSFYTSAPNASVLRSLFAVSCLMNIAWIVFFTNEFVNVATFTLVVLWFALFALYAHVVTERRDTGFDLKRYVLSELGLTVYFAWTCAATLISFAVTAQYVASDYLSLTSYVALLSLLAVATLSAVIYEGDVAFGLVAIWALVGLATKNTTLEPHVQLIAMNIRACATQSAAIVAAFIVISIAHKLLAPKTRFQPLQSRAPLYSDKPIDYGTTHV</sequence>
<reference evidence="3 4" key="1">
    <citation type="journal article" date="2017" name="Genome Biol. Evol.">
        <title>Phytophthora megakarya and P. palmivora, closely related causal agents of cacao black pod rot, underwent increases in genome sizes and gene numbers by different mechanisms.</title>
        <authorList>
            <person name="Ali S.S."/>
            <person name="Shao J."/>
            <person name="Lary D.J."/>
            <person name="Kronmiller B."/>
            <person name="Shen D."/>
            <person name="Strem M.D."/>
            <person name="Amoako-Attah I."/>
            <person name="Akrofi A.Y."/>
            <person name="Begoude B.A."/>
            <person name="Ten Hoopen G.M."/>
            <person name="Coulibaly K."/>
            <person name="Kebe B.I."/>
            <person name="Melnick R.L."/>
            <person name="Guiltinan M.J."/>
            <person name="Tyler B.M."/>
            <person name="Meinhardt L.W."/>
            <person name="Bailey B.A."/>
        </authorList>
    </citation>
    <scope>NUCLEOTIDE SEQUENCE [LARGE SCALE GENOMIC DNA]</scope>
    <source>
        <strain evidence="4">sbr112.9</strain>
    </source>
</reference>
<gene>
    <name evidence="3" type="ORF">PHPALM_31247</name>
</gene>
<comment type="caution">
    <text evidence="3">The sequence shown here is derived from an EMBL/GenBank/DDBJ whole genome shotgun (WGS) entry which is preliminary data.</text>
</comment>
<dbReference type="PANTHER" id="PTHR33802">
    <property type="entry name" value="SI:CH211-161H7.5-RELATED"/>
    <property type="match status" value="1"/>
</dbReference>
<feature type="transmembrane region" description="Helical" evidence="2">
    <location>
        <begin position="391"/>
        <end position="409"/>
    </location>
</feature>
<evidence type="ECO:0000256" key="1">
    <source>
        <dbReference type="SAM" id="MobiDB-lite"/>
    </source>
</evidence>
<feature type="transmembrane region" description="Helical" evidence="2">
    <location>
        <begin position="300"/>
        <end position="323"/>
    </location>
</feature>
<name>A0A2P4X331_9STRA</name>
<dbReference type="OrthoDB" id="5586934at2759"/>
<feature type="transmembrane region" description="Helical" evidence="2">
    <location>
        <begin position="232"/>
        <end position="252"/>
    </location>
</feature>
<organism evidence="3 4">
    <name type="scientific">Phytophthora palmivora</name>
    <dbReference type="NCBI Taxonomy" id="4796"/>
    <lineage>
        <taxon>Eukaryota</taxon>
        <taxon>Sar</taxon>
        <taxon>Stramenopiles</taxon>
        <taxon>Oomycota</taxon>
        <taxon>Peronosporomycetes</taxon>
        <taxon>Peronosporales</taxon>
        <taxon>Peronosporaceae</taxon>
        <taxon>Phytophthora</taxon>
    </lineage>
</organism>
<feature type="region of interest" description="Disordered" evidence="1">
    <location>
        <begin position="53"/>
        <end position="92"/>
    </location>
</feature>
<dbReference type="PANTHER" id="PTHR33802:SF2">
    <property type="entry name" value="EF-HAND DOMAIN-CONTAINING PROTEIN"/>
    <property type="match status" value="1"/>
</dbReference>
<keyword evidence="2" id="KW-0472">Membrane</keyword>
<keyword evidence="2" id="KW-0812">Transmembrane</keyword>
<evidence type="ECO:0000313" key="4">
    <source>
        <dbReference type="Proteomes" id="UP000237271"/>
    </source>
</evidence>
<proteinExistence type="predicted"/>
<dbReference type="AlphaFoldDB" id="A0A2P4X331"/>
<evidence type="ECO:0008006" key="5">
    <source>
        <dbReference type="Google" id="ProtNLM"/>
    </source>
</evidence>